<keyword evidence="12" id="KW-1185">Reference proteome</keyword>
<dbReference type="PRINTS" id="PR00344">
    <property type="entry name" value="BCTRLSENSOR"/>
</dbReference>
<dbReference type="Pfam" id="PF02518">
    <property type="entry name" value="HATPase_c"/>
    <property type="match status" value="1"/>
</dbReference>
<dbReference type="EMBL" id="BIXY01000080">
    <property type="protein sequence ID" value="GCF10703.1"/>
    <property type="molecule type" value="Genomic_DNA"/>
</dbReference>
<feature type="domain" description="Histidine kinase" evidence="9">
    <location>
        <begin position="531"/>
        <end position="765"/>
    </location>
</feature>
<evidence type="ECO:0000256" key="2">
    <source>
        <dbReference type="ARBA" id="ARBA00006402"/>
    </source>
</evidence>
<dbReference type="Gene3D" id="3.30.450.20">
    <property type="entry name" value="PAS domain"/>
    <property type="match status" value="2"/>
</dbReference>
<dbReference type="SUPFAM" id="SSF55781">
    <property type="entry name" value="GAF domain-like"/>
    <property type="match status" value="1"/>
</dbReference>
<dbReference type="SMART" id="SM00065">
    <property type="entry name" value="GAF"/>
    <property type="match status" value="1"/>
</dbReference>
<feature type="domain" description="PAC" evidence="10">
    <location>
        <begin position="162"/>
        <end position="214"/>
    </location>
</feature>
<dbReference type="SUPFAM" id="SSF55785">
    <property type="entry name" value="PYP-like sensor domain (PAS domain)"/>
    <property type="match status" value="2"/>
</dbReference>
<dbReference type="Pfam" id="PF13185">
    <property type="entry name" value="GAF_2"/>
    <property type="match status" value="1"/>
</dbReference>
<dbReference type="CDD" id="cd00082">
    <property type="entry name" value="HisKA"/>
    <property type="match status" value="1"/>
</dbReference>
<dbReference type="Gene3D" id="1.10.287.130">
    <property type="match status" value="1"/>
</dbReference>
<feature type="compositionally biased region" description="Low complexity" evidence="7">
    <location>
        <begin position="60"/>
        <end position="74"/>
    </location>
</feature>
<dbReference type="Gene3D" id="3.30.450.40">
    <property type="match status" value="1"/>
</dbReference>
<dbReference type="InterPro" id="IPR036890">
    <property type="entry name" value="HATPase_C_sf"/>
</dbReference>
<feature type="region of interest" description="Disordered" evidence="7">
    <location>
        <begin position="57"/>
        <end position="83"/>
    </location>
</feature>
<comment type="catalytic activity">
    <reaction evidence="1">
        <text>ATP + protein L-histidine = ADP + protein N-phospho-L-histidine.</text>
        <dbReference type="EC" id="2.7.13.3"/>
    </reaction>
</comment>
<keyword evidence="5" id="KW-0418">Kinase</keyword>
<dbReference type="NCBIfam" id="TIGR00229">
    <property type="entry name" value="sensory_box"/>
    <property type="match status" value="2"/>
</dbReference>
<dbReference type="Pfam" id="PF13426">
    <property type="entry name" value="PAS_9"/>
    <property type="match status" value="1"/>
</dbReference>
<dbReference type="InterPro" id="IPR005467">
    <property type="entry name" value="His_kinase_dom"/>
</dbReference>
<comment type="caution">
    <text evidence="11">The sequence shown here is derived from an EMBL/GenBank/DDBJ whole genome shotgun (WGS) entry which is preliminary data.</text>
</comment>
<dbReference type="AlphaFoldDB" id="A0A5A5TI17"/>
<dbReference type="InterPro" id="IPR013767">
    <property type="entry name" value="PAS_fold"/>
</dbReference>
<dbReference type="Pfam" id="PF00512">
    <property type="entry name" value="HisKA"/>
    <property type="match status" value="1"/>
</dbReference>
<evidence type="ECO:0000256" key="4">
    <source>
        <dbReference type="ARBA" id="ARBA00022553"/>
    </source>
</evidence>
<dbReference type="InterPro" id="IPR010093">
    <property type="entry name" value="SinI_DNA-bd"/>
</dbReference>
<dbReference type="InterPro" id="IPR000700">
    <property type="entry name" value="PAS-assoc_C"/>
</dbReference>
<comment type="similarity">
    <text evidence="2">In the N-terminal section; belongs to the phytochrome family.</text>
</comment>
<evidence type="ECO:0000259" key="10">
    <source>
        <dbReference type="PROSITE" id="PS50113"/>
    </source>
</evidence>
<dbReference type="NCBIfam" id="TIGR01764">
    <property type="entry name" value="excise"/>
    <property type="match status" value="1"/>
</dbReference>
<evidence type="ECO:0000256" key="5">
    <source>
        <dbReference type="ARBA" id="ARBA00022777"/>
    </source>
</evidence>
<evidence type="ECO:0000259" key="8">
    <source>
        <dbReference type="PROSITE" id="PS50046"/>
    </source>
</evidence>
<gene>
    <name evidence="11" type="ORF">KDI_42670</name>
</gene>
<evidence type="ECO:0000259" key="9">
    <source>
        <dbReference type="PROSITE" id="PS50109"/>
    </source>
</evidence>
<dbReference type="CDD" id="cd00130">
    <property type="entry name" value="PAS"/>
    <property type="match status" value="1"/>
</dbReference>
<dbReference type="Pfam" id="PF12728">
    <property type="entry name" value="HTH_17"/>
    <property type="match status" value="1"/>
</dbReference>
<dbReference type="EC" id="2.7.13.3" evidence="3"/>
<dbReference type="SUPFAM" id="SSF47384">
    <property type="entry name" value="Homodimeric domain of signal transducing histidine kinase"/>
    <property type="match status" value="1"/>
</dbReference>
<dbReference type="InterPro" id="IPR009061">
    <property type="entry name" value="DNA-bd_dom_put_sf"/>
</dbReference>
<dbReference type="GO" id="GO:0003677">
    <property type="term" value="F:DNA binding"/>
    <property type="evidence" value="ECO:0007669"/>
    <property type="project" value="InterPro"/>
</dbReference>
<dbReference type="OrthoDB" id="138599at2"/>
<dbReference type="PROSITE" id="PS50109">
    <property type="entry name" value="HIS_KIN"/>
    <property type="match status" value="1"/>
</dbReference>
<keyword evidence="4" id="KW-0597">Phosphoprotein</keyword>
<reference evidence="11 12" key="1">
    <citation type="submission" date="2019-01" db="EMBL/GenBank/DDBJ databases">
        <title>Draft genome sequence of Dictyobacter sp. Uno17.</title>
        <authorList>
            <person name="Wang C.M."/>
            <person name="Zheng Y."/>
            <person name="Sakai Y."/>
            <person name="Abe K."/>
            <person name="Yokota A."/>
            <person name="Yabe S."/>
        </authorList>
    </citation>
    <scope>NUCLEOTIDE SEQUENCE [LARGE SCALE GENOMIC DNA]</scope>
    <source>
        <strain evidence="11 12">Uno17</strain>
    </source>
</reference>
<dbReference type="PROSITE" id="PS50046">
    <property type="entry name" value="PHYTOCHROME_2"/>
    <property type="match status" value="1"/>
</dbReference>
<dbReference type="Pfam" id="PF00989">
    <property type="entry name" value="PAS"/>
    <property type="match status" value="1"/>
</dbReference>
<keyword evidence="5" id="KW-0808">Transferase</keyword>
<proteinExistence type="inferred from homology"/>
<dbReference type="SUPFAM" id="SSF46955">
    <property type="entry name" value="Putative DNA-binding domain"/>
    <property type="match status" value="1"/>
</dbReference>
<dbReference type="PROSITE" id="PS50113">
    <property type="entry name" value="PAC"/>
    <property type="match status" value="1"/>
</dbReference>
<evidence type="ECO:0000256" key="6">
    <source>
        <dbReference type="ARBA" id="ARBA00023012"/>
    </source>
</evidence>
<dbReference type="InterPro" id="IPR036097">
    <property type="entry name" value="HisK_dim/P_sf"/>
</dbReference>
<dbReference type="SMART" id="SM00388">
    <property type="entry name" value="HisKA"/>
    <property type="match status" value="1"/>
</dbReference>
<dbReference type="InterPro" id="IPR041657">
    <property type="entry name" value="HTH_17"/>
</dbReference>
<evidence type="ECO:0000313" key="12">
    <source>
        <dbReference type="Proteomes" id="UP000322530"/>
    </source>
</evidence>
<dbReference type="SMART" id="SM00387">
    <property type="entry name" value="HATPase_c"/>
    <property type="match status" value="1"/>
</dbReference>
<dbReference type="PANTHER" id="PTHR43547:SF2">
    <property type="entry name" value="HYBRID SIGNAL TRANSDUCTION HISTIDINE KINASE C"/>
    <property type="match status" value="1"/>
</dbReference>
<feature type="domain" description="Phytochrome chromophore attachment site" evidence="8">
    <location>
        <begin position="195"/>
        <end position="372"/>
    </location>
</feature>
<protein>
    <recommendedName>
        <fullName evidence="3">histidine kinase</fullName>
        <ecNumber evidence="3">2.7.13.3</ecNumber>
    </recommendedName>
</protein>
<dbReference type="InterPro" id="IPR035965">
    <property type="entry name" value="PAS-like_dom_sf"/>
</dbReference>
<dbReference type="CDD" id="cd00075">
    <property type="entry name" value="HATPase"/>
    <property type="match status" value="1"/>
</dbReference>
<dbReference type="InterPro" id="IPR029016">
    <property type="entry name" value="GAF-like_dom_sf"/>
</dbReference>
<dbReference type="InterPro" id="IPR004358">
    <property type="entry name" value="Sig_transdc_His_kin-like_C"/>
</dbReference>
<evidence type="ECO:0000256" key="3">
    <source>
        <dbReference type="ARBA" id="ARBA00012438"/>
    </source>
</evidence>
<sequence length="771" mass="87114">MAEYLTVQDIAQRLDVTGDTIRRWLRAGKLKGISLGRAGYRIHENDFQRFMCHQQREPINPGNAASNPASAPLSHTNSTSNPNHQRMLSMLSSEEAVLALAYDAIILRDPMHVILAWNQGATRLYDWSEQEALGKIAHLLLHTRYPISREEVELHLIQHGYWEGELRMLNRQGQEIIVESRQILRRHPQGQPDTILEIDRDITYRKQTEEALRFLAEANRTLSSSLDYQTTLQQVATLAIPTLADFCFFDLLNPDHSIERVAWAPIQPEQATYYDQSFAFVPDLVHPTHPVSGVLRSGEPEIHACIDEEWIKQRAISSAHAEFMRSLGLHSVMTIPLRSQGTMLGALTFCFTQSRRHYSHRHLEIATELAQCAALAIDNARLYMEQVQARQQAEQMAQETQQFASLVANSTDIIGMATLDGKMLYLNQAGCTLCGLDGPEDTRVHSARSFIPEHLQSFIEDVLLPRLRETGRWEGDFQLRNIKTGTYNDVHQTIFQITHPQTQQPVCLAIVARDIHEQKELEQRKDSFIGLVSHELRNPLTAIHANLQLAERRIKNITRQNEVTADIQKASDDALMILERTLRQTKVMNRLIGDLLDGARIQANKLNLSFKEQDLAAIVQEAIVDQQALTSRRAIHLAPLPDQDQPIVVLADRERIGQVIRNYLSNALKYSEASSEVSIGIERAAESARVWVRDAGPGLTPEQQEHIWDRYYQAQDVKVLSGRGAGLGMGLHISKILINRHGGVVGVESQKGNGSTFWFSLPHADSLFPDD</sequence>
<dbReference type="InterPro" id="IPR003018">
    <property type="entry name" value="GAF"/>
</dbReference>
<dbReference type="GO" id="GO:0000155">
    <property type="term" value="F:phosphorelay sensor kinase activity"/>
    <property type="evidence" value="ECO:0007669"/>
    <property type="project" value="InterPro"/>
</dbReference>
<keyword evidence="6" id="KW-0902">Two-component regulatory system</keyword>
<name>A0A5A5TI17_9CHLR</name>
<accession>A0A5A5TI17</accession>
<dbReference type="InterPro" id="IPR000014">
    <property type="entry name" value="PAS"/>
</dbReference>
<dbReference type="SMART" id="SM00091">
    <property type="entry name" value="PAS"/>
    <property type="match status" value="2"/>
</dbReference>
<dbReference type="RefSeq" id="WP_149403574.1">
    <property type="nucleotide sequence ID" value="NZ_BIXY01000080.1"/>
</dbReference>
<dbReference type="InterPro" id="IPR003594">
    <property type="entry name" value="HATPase_dom"/>
</dbReference>
<dbReference type="PANTHER" id="PTHR43547">
    <property type="entry name" value="TWO-COMPONENT HISTIDINE KINASE"/>
    <property type="match status" value="1"/>
</dbReference>
<dbReference type="SUPFAM" id="SSF55874">
    <property type="entry name" value="ATPase domain of HSP90 chaperone/DNA topoisomerase II/histidine kinase"/>
    <property type="match status" value="1"/>
</dbReference>
<dbReference type="GO" id="GO:0006355">
    <property type="term" value="P:regulation of DNA-templated transcription"/>
    <property type="evidence" value="ECO:0007669"/>
    <property type="project" value="InterPro"/>
</dbReference>
<evidence type="ECO:0000313" key="11">
    <source>
        <dbReference type="EMBL" id="GCF10703.1"/>
    </source>
</evidence>
<dbReference type="InterPro" id="IPR003661">
    <property type="entry name" value="HisK_dim/P_dom"/>
</dbReference>
<organism evidence="11 12">
    <name type="scientific">Dictyobacter arantiisoli</name>
    <dbReference type="NCBI Taxonomy" id="2014874"/>
    <lineage>
        <taxon>Bacteria</taxon>
        <taxon>Bacillati</taxon>
        <taxon>Chloroflexota</taxon>
        <taxon>Ktedonobacteria</taxon>
        <taxon>Ktedonobacterales</taxon>
        <taxon>Dictyobacteraceae</taxon>
        <taxon>Dictyobacter</taxon>
    </lineage>
</organism>
<evidence type="ECO:0000256" key="1">
    <source>
        <dbReference type="ARBA" id="ARBA00000085"/>
    </source>
</evidence>
<dbReference type="Gene3D" id="3.30.565.10">
    <property type="entry name" value="Histidine kinase-like ATPase, C-terminal domain"/>
    <property type="match status" value="1"/>
</dbReference>
<dbReference type="InterPro" id="IPR016132">
    <property type="entry name" value="Phyto_chromo_attachment"/>
</dbReference>
<evidence type="ECO:0000256" key="7">
    <source>
        <dbReference type="SAM" id="MobiDB-lite"/>
    </source>
</evidence>
<dbReference type="Proteomes" id="UP000322530">
    <property type="component" value="Unassembled WGS sequence"/>
</dbReference>